<keyword evidence="4 6" id="KW-1133">Transmembrane helix</keyword>
<accession>A0A0F9A9I8</accession>
<feature type="domain" description="Major facilitator superfamily (MFS) profile" evidence="7">
    <location>
        <begin position="19"/>
        <end position="425"/>
    </location>
</feature>
<dbReference type="EMBL" id="LAZR01047176">
    <property type="protein sequence ID" value="KKK94835.1"/>
    <property type="molecule type" value="Genomic_DNA"/>
</dbReference>
<dbReference type="InterPro" id="IPR020846">
    <property type="entry name" value="MFS_dom"/>
</dbReference>
<feature type="transmembrane region" description="Helical" evidence="6">
    <location>
        <begin position="330"/>
        <end position="352"/>
    </location>
</feature>
<dbReference type="SUPFAM" id="SSF103473">
    <property type="entry name" value="MFS general substrate transporter"/>
    <property type="match status" value="1"/>
</dbReference>
<evidence type="ECO:0000256" key="3">
    <source>
        <dbReference type="ARBA" id="ARBA00022692"/>
    </source>
</evidence>
<feature type="transmembrane region" description="Helical" evidence="6">
    <location>
        <begin position="112"/>
        <end position="133"/>
    </location>
</feature>
<evidence type="ECO:0000256" key="4">
    <source>
        <dbReference type="ARBA" id="ARBA00022989"/>
    </source>
</evidence>
<dbReference type="PROSITE" id="PS50850">
    <property type="entry name" value="MFS"/>
    <property type="match status" value="1"/>
</dbReference>
<evidence type="ECO:0000256" key="6">
    <source>
        <dbReference type="SAM" id="Phobius"/>
    </source>
</evidence>
<feature type="transmembrane region" description="Helical" evidence="6">
    <location>
        <begin position="21"/>
        <end position="39"/>
    </location>
</feature>
<feature type="transmembrane region" description="Helical" evidence="6">
    <location>
        <begin position="59"/>
        <end position="75"/>
    </location>
</feature>
<reference evidence="8" key="1">
    <citation type="journal article" date="2015" name="Nature">
        <title>Complex archaea that bridge the gap between prokaryotes and eukaryotes.</title>
        <authorList>
            <person name="Spang A."/>
            <person name="Saw J.H."/>
            <person name="Jorgensen S.L."/>
            <person name="Zaremba-Niedzwiedzka K."/>
            <person name="Martijn J."/>
            <person name="Lind A.E."/>
            <person name="van Eijk R."/>
            <person name="Schleper C."/>
            <person name="Guy L."/>
            <person name="Ettema T.J."/>
        </authorList>
    </citation>
    <scope>NUCLEOTIDE SEQUENCE</scope>
</reference>
<keyword evidence="2" id="KW-0813">Transport</keyword>
<organism evidence="8">
    <name type="scientific">marine sediment metagenome</name>
    <dbReference type="NCBI Taxonomy" id="412755"/>
    <lineage>
        <taxon>unclassified sequences</taxon>
        <taxon>metagenomes</taxon>
        <taxon>ecological metagenomes</taxon>
    </lineage>
</organism>
<feature type="transmembrane region" description="Helical" evidence="6">
    <location>
        <begin position="364"/>
        <end position="382"/>
    </location>
</feature>
<feature type="non-terminal residue" evidence="8">
    <location>
        <position position="1"/>
    </location>
</feature>
<sequence>MSDNIAKNVSAQATTPVQGRLIYPILGILMMLCIGNIYSWSVFAKPLQAEGWTAAQTTLPFQINIVINTIAMIFAGRWQDKVGPKPVAIFSGIMMGLGFILIKFFGSTPVGMIVTFSLIVGTGMGAGYVTPLATALKWYPDKRGLISGLVVMGMGAGSIFGGIGGPLLIAKIGLWNTFAVFGIVFGVIITVCGSMLKNPPEGYKPPSSLHSKEKSDKSTKKEKNVISLYNYSAKEMLGTVSFYLIWLVFIIGTGGGLMVISQVSPFGQNIIGLTPVVAGSVIMVLGIFNGLGRPVCGFLSDKIGRKNVIFIAFALQIIALVLVLPNANSYLIYAIGVSLMGFSYGGFLGTMPSLTADFYGIKNVGLNYAFIYTGWGAAGYFGPQVAKVLVGGSLDRGDWNKAFYFIAGICVIGMILWIFAKPPVRPETAK</sequence>
<protein>
    <recommendedName>
        <fullName evidence="7">Major facilitator superfamily (MFS) profile domain-containing protein</fullName>
    </recommendedName>
</protein>
<comment type="caution">
    <text evidence="8">The sequence shown here is derived from an EMBL/GenBank/DDBJ whole genome shotgun (WGS) entry which is preliminary data.</text>
</comment>
<feature type="transmembrane region" description="Helical" evidence="6">
    <location>
        <begin position="308"/>
        <end position="324"/>
    </location>
</feature>
<dbReference type="GO" id="GO:0022857">
    <property type="term" value="F:transmembrane transporter activity"/>
    <property type="evidence" value="ECO:0007669"/>
    <property type="project" value="InterPro"/>
</dbReference>
<comment type="subcellular location">
    <subcellularLocation>
        <location evidence="1">Membrane</location>
        <topology evidence="1">Multi-pass membrane protein</topology>
    </subcellularLocation>
</comment>
<feature type="transmembrane region" description="Helical" evidence="6">
    <location>
        <begin position="240"/>
        <end position="260"/>
    </location>
</feature>
<evidence type="ECO:0000259" key="7">
    <source>
        <dbReference type="PROSITE" id="PS50850"/>
    </source>
</evidence>
<keyword evidence="5 6" id="KW-0472">Membrane</keyword>
<dbReference type="GO" id="GO:0016020">
    <property type="term" value="C:membrane"/>
    <property type="evidence" value="ECO:0007669"/>
    <property type="project" value="UniProtKB-SubCell"/>
</dbReference>
<keyword evidence="3 6" id="KW-0812">Transmembrane</keyword>
<proteinExistence type="predicted"/>
<feature type="transmembrane region" description="Helical" evidence="6">
    <location>
        <begin position="402"/>
        <end position="420"/>
    </location>
</feature>
<dbReference type="CDD" id="cd17353">
    <property type="entry name" value="MFS_OFA_like"/>
    <property type="match status" value="1"/>
</dbReference>
<evidence type="ECO:0000313" key="8">
    <source>
        <dbReference type="EMBL" id="KKK94835.1"/>
    </source>
</evidence>
<name>A0A0F9A9I8_9ZZZZ</name>
<dbReference type="PANTHER" id="PTHR43385">
    <property type="entry name" value="RIBOFLAVIN TRANSPORTER RIBJ"/>
    <property type="match status" value="1"/>
</dbReference>
<evidence type="ECO:0000256" key="1">
    <source>
        <dbReference type="ARBA" id="ARBA00004141"/>
    </source>
</evidence>
<dbReference type="InterPro" id="IPR036259">
    <property type="entry name" value="MFS_trans_sf"/>
</dbReference>
<dbReference type="AlphaFoldDB" id="A0A0F9A9I8"/>
<dbReference type="PANTHER" id="PTHR43385:SF1">
    <property type="entry name" value="RIBOFLAVIN TRANSPORTER RIBJ"/>
    <property type="match status" value="1"/>
</dbReference>
<dbReference type="InterPro" id="IPR052983">
    <property type="entry name" value="MFS_Riboflavin_Transporter"/>
</dbReference>
<dbReference type="Pfam" id="PF07690">
    <property type="entry name" value="MFS_1"/>
    <property type="match status" value="1"/>
</dbReference>
<feature type="transmembrane region" description="Helical" evidence="6">
    <location>
        <begin position="266"/>
        <end position="288"/>
    </location>
</feature>
<evidence type="ECO:0000256" key="2">
    <source>
        <dbReference type="ARBA" id="ARBA00022448"/>
    </source>
</evidence>
<gene>
    <name evidence="8" type="ORF">LCGC14_2678850</name>
</gene>
<evidence type="ECO:0000256" key="5">
    <source>
        <dbReference type="ARBA" id="ARBA00023136"/>
    </source>
</evidence>
<dbReference type="Gene3D" id="1.20.1250.20">
    <property type="entry name" value="MFS general substrate transporter like domains"/>
    <property type="match status" value="2"/>
</dbReference>
<dbReference type="InterPro" id="IPR011701">
    <property type="entry name" value="MFS"/>
</dbReference>
<feature type="transmembrane region" description="Helical" evidence="6">
    <location>
        <begin position="175"/>
        <end position="196"/>
    </location>
</feature>
<feature type="transmembrane region" description="Helical" evidence="6">
    <location>
        <begin position="145"/>
        <end position="169"/>
    </location>
</feature>
<feature type="transmembrane region" description="Helical" evidence="6">
    <location>
        <begin position="87"/>
        <end position="106"/>
    </location>
</feature>